<dbReference type="InParanoid" id="A0A0C2Z2Y3"/>
<name>A0A0C2Z2Y3_9AGAM</name>
<evidence type="ECO:0000313" key="3">
    <source>
        <dbReference type="Proteomes" id="UP000053989"/>
    </source>
</evidence>
<sequence>MEHLTKECTHMNDKLLTRLTQHDSTDDVVRGEPSSHPLHMGNTDKLCFVHGEMLQKDVGKY</sequence>
<evidence type="ECO:0000256" key="1">
    <source>
        <dbReference type="SAM" id="MobiDB-lite"/>
    </source>
</evidence>
<dbReference type="Proteomes" id="UP000053989">
    <property type="component" value="Unassembled WGS sequence"/>
</dbReference>
<organism evidence="2 3">
    <name type="scientific">Scleroderma citrinum Foug A</name>
    <dbReference type="NCBI Taxonomy" id="1036808"/>
    <lineage>
        <taxon>Eukaryota</taxon>
        <taxon>Fungi</taxon>
        <taxon>Dikarya</taxon>
        <taxon>Basidiomycota</taxon>
        <taxon>Agaricomycotina</taxon>
        <taxon>Agaricomycetes</taxon>
        <taxon>Agaricomycetidae</taxon>
        <taxon>Boletales</taxon>
        <taxon>Sclerodermatineae</taxon>
        <taxon>Sclerodermataceae</taxon>
        <taxon>Scleroderma</taxon>
    </lineage>
</organism>
<protein>
    <submittedName>
        <fullName evidence="2">Uncharacterized protein</fullName>
    </submittedName>
</protein>
<proteinExistence type="predicted"/>
<evidence type="ECO:0000313" key="2">
    <source>
        <dbReference type="EMBL" id="KIM56258.1"/>
    </source>
</evidence>
<feature type="region of interest" description="Disordered" evidence="1">
    <location>
        <begin position="22"/>
        <end position="42"/>
    </location>
</feature>
<keyword evidence="3" id="KW-1185">Reference proteome</keyword>
<reference evidence="3" key="2">
    <citation type="submission" date="2015-01" db="EMBL/GenBank/DDBJ databases">
        <title>Evolutionary Origins and Diversification of the Mycorrhizal Mutualists.</title>
        <authorList>
            <consortium name="DOE Joint Genome Institute"/>
            <consortium name="Mycorrhizal Genomics Consortium"/>
            <person name="Kohler A."/>
            <person name="Kuo A."/>
            <person name="Nagy L.G."/>
            <person name="Floudas D."/>
            <person name="Copeland A."/>
            <person name="Barry K.W."/>
            <person name="Cichocki N."/>
            <person name="Veneault-Fourrey C."/>
            <person name="LaButti K."/>
            <person name="Lindquist E.A."/>
            <person name="Lipzen A."/>
            <person name="Lundell T."/>
            <person name="Morin E."/>
            <person name="Murat C."/>
            <person name="Riley R."/>
            <person name="Ohm R."/>
            <person name="Sun H."/>
            <person name="Tunlid A."/>
            <person name="Henrissat B."/>
            <person name="Grigoriev I.V."/>
            <person name="Hibbett D.S."/>
            <person name="Martin F."/>
        </authorList>
    </citation>
    <scope>NUCLEOTIDE SEQUENCE [LARGE SCALE GENOMIC DNA]</scope>
    <source>
        <strain evidence="3">Foug A</strain>
    </source>
</reference>
<dbReference type="HOGENOM" id="CLU_2923998_0_0_1"/>
<dbReference type="EMBL" id="KN822120">
    <property type="protein sequence ID" value="KIM56258.1"/>
    <property type="molecule type" value="Genomic_DNA"/>
</dbReference>
<reference evidence="2 3" key="1">
    <citation type="submission" date="2014-04" db="EMBL/GenBank/DDBJ databases">
        <authorList>
            <consortium name="DOE Joint Genome Institute"/>
            <person name="Kuo A."/>
            <person name="Kohler A."/>
            <person name="Nagy L.G."/>
            <person name="Floudas D."/>
            <person name="Copeland A."/>
            <person name="Barry K.W."/>
            <person name="Cichocki N."/>
            <person name="Veneault-Fourrey C."/>
            <person name="LaButti K."/>
            <person name="Lindquist E.A."/>
            <person name="Lipzen A."/>
            <person name="Lundell T."/>
            <person name="Morin E."/>
            <person name="Murat C."/>
            <person name="Sun H."/>
            <person name="Tunlid A."/>
            <person name="Henrissat B."/>
            <person name="Grigoriev I.V."/>
            <person name="Hibbett D.S."/>
            <person name="Martin F."/>
            <person name="Nordberg H.P."/>
            <person name="Cantor M.N."/>
            <person name="Hua S.X."/>
        </authorList>
    </citation>
    <scope>NUCLEOTIDE SEQUENCE [LARGE SCALE GENOMIC DNA]</scope>
    <source>
        <strain evidence="2 3">Foug A</strain>
    </source>
</reference>
<accession>A0A0C2Z2Y3</accession>
<gene>
    <name evidence="2" type="ORF">SCLCIDRAFT_1147245</name>
</gene>
<dbReference type="AlphaFoldDB" id="A0A0C2Z2Y3"/>